<evidence type="ECO:0000313" key="2">
    <source>
        <dbReference type="EMBL" id="CAD5228789.1"/>
    </source>
</evidence>
<evidence type="ECO:0000256" key="1">
    <source>
        <dbReference type="SAM" id="MobiDB-lite"/>
    </source>
</evidence>
<evidence type="ECO:0000313" key="6">
    <source>
        <dbReference type="WBParaSite" id="BXY_0077700.1"/>
    </source>
</evidence>
<reference evidence="3" key="2">
    <citation type="submission" date="2020-08" db="EMBL/GenBank/DDBJ databases">
        <authorList>
            <person name="Kikuchi T."/>
        </authorList>
    </citation>
    <scope>NUCLEOTIDE SEQUENCE</scope>
    <source>
        <strain evidence="2">Ka4C1</strain>
    </source>
</reference>
<organism evidence="4 6">
    <name type="scientific">Bursaphelenchus xylophilus</name>
    <name type="common">Pinewood nematode worm</name>
    <name type="synonym">Aphelenchoides xylophilus</name>
    <dbReference type="NCBI Taxonomy" id="6326"/>
    <lineage>
        <taxon>Eukaryota</taxon>
        <taxon>Metazoa</taxon>
        <taxon>Ecdysozoa</taxon>
        <taxon>Nematoda</taxon>
        <taxon>Chromadorea</taxon>
        <taxon>Rhabditida</taxon>
        <taxon>Tylenchina</taxon>
        <taxon>Tylenchomorpha</taxon>
        <taxon>Aphelenchoidea</taxon>
        <taxon>Aphelenchoididae</taxon>
        <taxon>Bursaphelenchus</taxon>
    </lineage>
</organism>
<accession>A0A1I7RJ95</accession>
<dbReference type="WBParaSite" id="BXY_0077700.1">
    <property type="protein sequence ID" value="BXY_0077700.1"/>
    <property type="gene ID" value="BXY_0077700"/>
</dbReference>
<feature type="region of interest" description="Disordered" evidence="1">
    <location>
        <begin position="50"/>
        <end position="82"/>
    </location>
</feature>
<evidence type="ECO:0000313" key="4">
    <source>
        <dbReference type="Proteomes" id="UP000095284"/>
    </source>
</evidence>
<dbReference type="EMBL" id="CAJFDI010000004">
    <property type="protein sequence ID" value="CAD5228789.1"/>
    <property type="molecule type" value="Genomic_DNA"/>
</dbReference>
<dbReference type="Proteomes" id="UP000582659">
    <property type="component" value="Unassembled WGS sequence"/>
</dbReference>
<dbReference type="EMBL" id="CAJFCV020000004">
    <property type="protein sequence ID" value="CAG9119486.1"/>
    <property type="molecule type" value="Genomic_DNA"/>
</dbReference>
<dbReference type="AlphaFoldDB" id="A0A1I7RJ95"/>
<sequence>MSRSYQYSESIREALGKSDEGVNASMIDQIRSANDNGRVTTDTVHRAQYGDEAPREEKRHFEGFDPATRYLQETSEEPKRIM</sequence>
<feature type="compositionally biased region" description="Basic and acidic residues" evidence="1">
    <location>
        <begin position="50"/>
        <end position="63"/>
    </location>
</feature>
<evidence type="ECO:0000313" key="3">
    <source>
        <dbReference type="EMBL" id="CAG9119486.1"/>
    </source>
</evidence>
<gene>
    <name evidence="2" type="ORF">BXYJ_LOCUS10620</name>
</gene>
<reference evidence="6" key="1">
    <citation type="submission" date="2016-11" db="UniProtKB">
        <authorList>
            <consortium name="WormBaseParasite"/>
        </authorList>
    </citation>
    <scope>IDENTIFICATION</scope>
</reference>
<keyword evidence="5" id="KW-1185">Reference proteome</keyword>
<dbReference type="Proteomes" id="UP000659654">
    <property type="component" value="Unassembled WGS sequence"/>
</dbReference>
<name>A0A1I7RJ95_BURXY</name>
<dbReference type="Proteomes" id="UP000095284">
    <property type="component" value="Unplaced"/>
</dbReference>
<protein>
    <submittedName>
        <fullName evidence="2">(pine wood nematode) hypothetical protein</fullName>
    </submittedName>
</protein>
<evidence type="ECO:0000313" key="5">
    <source>
        <dbReference type="Proteomes" id="UP000659654"/>
    </source>
</evidence>
<proteinExistence type="predicted"/>